<feature type="region of interest" description="Disordered" evidence="1">
    <location>
        <begin position="1"/>
        <end position="29"/>
    </location>
</feature>
<dbReference type="WBParaSite" id="Pan_g10472.t1">
    <property type="protein sequence ID" value="Pan_g10472.t1"/>
    <property type="gene ID" value="Pan_g10472"/>
</dbReference>
<proteinExistence type="predicted"/>
<protein>
    <submittedName>
        <fullName evidence="3">PPP1R35_C domain-containing protein</fullName>
    </submittedName>
</protein>
<keyword evidence="2" id="KW-1185">Reference proteome</keyword>
<name>A0A7E4UMB8_PANRE</name>
<organism evidence="2 3">
    <name type="scientific">Panagrellus redivivus</name>
    <name type="common">Microworm</name>
    <dbReference type="NCBI Taxonomy" id="6233"/>
    <lineage>
        <taxon>Eukaryota</taxon>
        <taxon>Metazoa</taxon>
        <taxon>Ecdysozoa</taxon>
        <taxon>Nematoda</taxon>
        <taxon>Chromadorea</taxon>
        <taxon>Rhabditida</taxon>
        <taxon>Tylenchina</taxon>
        <taxon>Panagrolaimomorpha</taxon>
        <taxon>Panagrolaimoidea</taxon>
        <taxon>Panagrolaimidae</taxon>
        <taxon>Panagrellus</taxon>
    </lineage>
</organism>
<dbReference type="Proteomes" id="UP000492821">
    <property type="component" value="Unassembled WGS sequence"/>
</dbReference>
<reference evidence="3" key="2">
    <citation type="submission" date="2020-10" db="UniProtKB">
        <authorList>
            <consortium name="WormBaseParasite"/>
        </authorList>
    </citation>
    <scope>IDENTIFICATION</scope>
</reference>
<evidence type="ECO:0000313" key="2">
    <source>
        <dbReference type="Proteomes" id="UP000492821"/>
    </source>
</evidence>
<sequence>MSDDQPGSGTASPTVPMVKNPAPHRGFSSKAREVLIDPSYKLYNTLSRHSSDVEALAARIAATKSLKRTDSELTNSSGKSAGSLNSCPKVTEEFDSLDDPVPKAKAKKTLSEIGKTRSAGDLLKQNSNNKKSVALIKTFQQMNIMKLPSVDSVNNSLSNSAVKLDEIDPIFEDERASAYKMK</sequence>
<evidence type="ECO:0000256" key="1">
    <source>
        <dbReference type="SAM" id="MobiDB-lite"/>
    </source>
</evidence>
<evidence type="ECO:0000313" key="3">
    <source>
        <dbReference type="WBParaSite" id="Pan_g10472.t1"/>
    </source>
</evidence>
<feature type="region of interest" description="Disordered" evidence="1">
    <location>
        <begin position="65"/>
        <end position="103"/>
    </location>
</feature>
<feature type="compositionally biased region" description="Polar residues" evidence="1">
    <location>
        <begin position="1"/>
        <end position="13"/>
    </location>
</feature>
<accession>A0A7E4UMB8</accession>
<feature type="compositionally biased region" description="Polar residues" evidence="1">
    <location>
        <begin position="72"/>
        <end position="88"/>
    </location>
</feature>
<reference evidence="2" key="1">
    <citation type="journal article" date="2013" name="Genetics">
        <title>The draft genome and transcriptome of Panagrellus redivivus are shaped by the harsh demands of a free-living lifestyle.</title>
        <authorList>
            <person name="Srinivasan J."/>
            <person name="Dillman A.R."/>
            <person name="Macchietto M.G."/>
            <person name="Heikkinen L."/>
            <person name="Lakso M."/>
            <person name="Fracchia K.M."/>
            <person name="Antoshechkin I."/>
            <person name="Mortazavi A."/>
            <person name="Wong G."/>
            <person name="Sternberg P.W."/>
        </authorList>
    </citation>
    <scope>NUCLEOTIDE SEQUENCE [LARGE SCALE GENOMIC DNA]</scope>
    <source>
        <strain evidence="2">MT8872</strain>
    </source>
</reference>
<dbReference type="AlphaFoldDB" id="A0A7E4UMB8"/>